<dbReference type="EMBL" id="JSWE01000145">
    <property type="protein sequence ID" value="KIE04790.1"/>
    <property type="molecule type" value="Genomic_DNA"/>
</dbReference>
<dbReference type="AlphaFoldDB" id="A0A0C1QXM6"/>
<name>A0A0C1QXM6_9RICK</name>
<gene>
    <name evidence="2" type="ORF">NF27_FW00040</name>
</gene>
<organism evidence="2 3">
    <name type="scientific">Candidatus Jidaibacter acanthamoebae</name>
    <dbReference type="NCBI Taxonomy" id="86105"/>
    <lineage>
        <taxon>Bacteria</taxon>
        <taxon>Pseudomonadati</taxon>
        <taxon>Pseudomonadota</taxon>
        <taxon>Alphaproteobacteria</taxon>
        <taxon>Rickettsiales</taxon>
        <taxon>Candidatus Midichloriaceae</taxon>
        <taxon>Candidatus Jidaibacter</taxon>
    </lineage>
</organism>
<evidence type="ECO:0000313" key="3">
    <source>
        <dbReference type="Proteomes" id="UP000031258"/>
    </source>
</evidence>
<feature type="region of interest" description="Disordered" evidence="1">
    <location>
        <begin position="384"/>
        <end position="404"/>
    </location>
</feature>
<protein>
    <submittedName>
        <fullName evidence="2">Uncharacterized protein</fullName>
    </submittedName>
</protein>
<keyword evidence="3" id="KW-1185">Reference proteome</keyword>
<proteinExistence type="predicted"/>
<comment type="caution">
    <text evidence="2">The sequence shown here is derived from an EMBL/GenBank/DDBJ whole genome shotgun (WGS) entry which is preliminary data.</text>
</comment>
<accession>A0A0C1QXM6</accession>
<dbReference type="STRING" id="86105.NF27_FW00040"/>
<evidence type="ECO:0000313" key="2">
    <source>
        <dbReference type="EMBL" id="KIE04790.1"/>
    </source>
</evidence>
<reference evidence="2 3" key="1">
    <citation type="submission" date="2014-11" db="EMBL/GenBank/DDBJ databases">
        <title>A Rickettsiales Symbiont of Amoebae With Ancient Features.</title>
        <authorList>
            <person name="Schulz F."/>
            <person name="Martijn J."/>
            <person name="Wascher F."/>
            <person name="Kostanjsek R."/>
            <person name="Ettema T.J."/>
            <person name="Horn M."/>
        </authorList>
    </citation>
    <scope>NUCLEOTIDE SEQUENCE [LARGE SCALE GENOMIC DNA]</scope>
    <source>
        <strain evidence="2 3">UWC36</strain>
    </source>
</reference>
<evidence type="ECO:0000256" key="1">
    <source>
        <dbReference type="SAM" id="MobiDB-lite"/>
    </source>
</evidence>
<dbReference type="Proteomes" id="UP000031258">
    <property type="component" value="Unassembled WGS sequence"/>
</dbReference>
<sequence>MDLKADIKIALGNRIDEQQKWAHNLTIEAAKLTNDNKYELSTIGHSLGAWLSAQSTFTICKEYKKYIKGVLFDPPGTKRILENLTSNLGETACKMDNLHLVNYFSAPNFVTSCGKHATGKHYRVFPEFVKDENFEQYFKDFFTAIGAGHIHKGLSSLRGHFLDGIVKTFNSTTGKPDKYEQILDWPEIIVDEAKLNTMKNIIKNLISFIPFIKNIPFFSNWAASKINRLNSEYTLNSLIEILGNVLNGNIKSKQFWEVFKHLDGETYHVKANLDPSKEFNLKYIAHYKTTTAFDHGFLDGRLSTNDKLIKKIGFKVKELMQSKKLSEFIKKQLENITSEYKIIIDNEHNYHIVTNDVNAIRNKIDRLIKAAPEILTVLHTLKTSQPHGQQKSNHSNYSNPEFDTQFTSNNGTKKVLNCGSNFVKGLTNYNHKFFYEFGSAYKFSDHKGTLYANAAICKENYFIAKDESCNMVTEMYGHPGYLYAEHFDKKEIIRIEHECTIDQNKAWYQPIPANSATIRDTVQLLQENYLEKGSIKDHYFVLTEKGAKVAEIYGSPERFDIEYLKSFGEIYFIHDVTSNNVVTTHKGLPNANQKHTYEFGATFKFSDHKGIVYANAAVCEKNYFIAKNGLDHVVAEMYGHPGYLYAEYLDKQESIRIEHECTIDQNKAWYQPVSANPANIRDTARLLQENFLKQGSINDHYFVLTEKGAKVAEIYGSPEQFDIEYLKSFGEIYFVHDIA</sequence>